<dbReference type="Proteomes" id="UP000554235">
    <property type="component" value="Unassembled WGS sequence"/>
</dbReference>
<proteinExistence type="predicted"/>
<evidence type="ECO:0000313" key="5">
    <source>
        <dbReference type="Proteomes" id="UP000554235"/>
    </source>
</evidence>
<dbReference type="EMBL" id="JAADYS010001764">
    <property type="protein sequence ID" value="KAF4461200.1"/>
    <property type="molecule type" value="Genomic_DNA"/>
</dbReference>
<keyword evidence="3" id="KW-0732">Signal</keyword>
<evidence type="ECO:0000256" key="3">
    <source>
        <dbReference type="SAM" id="SignalP"/>
    </source>
</evidence>
<feature type="signal peptide" evidence="3">
    <location>
        <begin position="1"/>
        <end position="20"/>
    </location>
</feature>
<organism evidence="4 5">
    <name type="scientific">Fusarium albosuccineum</name>
    <dbReference type="NCBI Taxonomy" id="1237068"/>
    <lineage>
        <taxon>Eukaryota</taxon>
        <taxon>Fungi</taxon>
        <taxon>Dikarya</taxon>
        <taxon>Ascomycota</taxon>
        <taxon>Pezizomycotina</taxon>
        <taxon>Sordariomycetes</taxon>
        <taxon>Hypocreomycetidae</taxon>
        <taxon>Hypocreales</taxon>
        <taxon>Nectriaceae</taxon>
        <taxon>Fusarium</taxon>
        <taxon>Fusarium decemcellulare species complex</taxon>
    </lineage>
</organism>
<feature type="compositionally biased region" description="Polar residues" evidence="1">
    <location>
        <begin position="153"/>
        <end position="165"/>
    </location>
</feature>
<keyword evidence="5" id="KW-1185">Reference proteome</keyword>
<protein>
    <recommendedName>
        <fullName evidence="6">Mid2 domain-containing protein</fullName>
    </recommendedName>
</protein>
<feature type="compositionally biased region" description="Polar residues" evidence="1">
    <location>
        <begin position="239"/>
        <end position="262"/>
    </location>
</feature>
<evidence type="ECO:0000256" key="2">
    <source>
        <dbReference type="SAM" id="Phobius"/>
    </source>
</evidence>
<keyword evidence="2" id="KW-0472">Membrane</keyword>
<evidence type="ECO:0000256" key="1">
    <source>
        <dbReference type="SAM" id="MobiDB-lite"/>
    </source>
</evidence>
<name>A0A8H4L188_9HYPO</name>
<dbReference type="AlphaFoldDB" id="A0A8H4L188"/>
<comment type="caution">
    <text evidence="4">The sequence shown here is derived from an EMBL/GenBank/DDBJ whole genome shotgun (WGS) entry which is preliminary data.</text>
</comment>
<accession>A0A8H4L188</accession>
<evidence type="ECO:0008006" key="6">
    <source>
        <dbReference type="Google" id="ProtNLM"/>
    </source>
</evidence>
<feature type="chain" id="PRO_5034233589" description="Mid2 domain-containing protein" evidence="3">
    <location>
        <begin position="21"/>
        <end position="290"/>
    </location>
</feature>
<keyword evidence="2" id="KW-0812">Transmembrane</keyword>
<feature type="region of interest" description="Disordered" evidence="1">
    <location>
        <begin position="212"/>
        <end position="268"/>
    </location>
</feature>
<keyword evidence="2" id="KW-1133">Transmembrane helix</keyword>
<feature type="compositionally biased region" description="Low complexity" evidence="1">
    <location>
        <begin position="142"/>
        <end position="152"/>
    </location>
</feature>
<reference evidence="4 5" key="1">
    <citation type="submission" date="2020-01" db="EMBL/GenBank/DDBJ databases">
        <title>Identification and distribution of gene clusters putatively required for synthesis of sphingolipid metabolism inhibitors in phylogenetically diverse species of the filamentous fungus Fusarium.</title>
        <authorList>
            <person name="Kim H.-S."/>
            <person name="Busman M."/>
            <person name="Brown D.W."/>
            <person name="Divon H."/>
            <person name="Uhlig S."/>
            <person name="Proctor R.H."/>
        </authorList>
    </citation>
    <scope>NUCLEOTIDE SEQUENCE [LARGE SCALE GENOMIC DNA]</scope>
    <source>
        <strain evidence="4 5">NRRL 20459</strain>
    </source>
</reference>
<sequence>MFWLPLCGLVLAASVPAVSGAATTNFTRPPSFNKEVDEDPSNNIRYTAGTKILVEWVTDLEEISLAYVQQLDNNKISSFFLAQNLTTNSHTWEAEYDPADFAEGKGDAIGWFTLNDPETGGPIRGSQRFNVTAQNSGSATASAVSTASLSPTDEPSATGSMSINPVPSEETTSSLSSGAIAGIAVGATIGGLLVLAGAGFLVWKRFRKGTGVSSLHGDPRGHGDPNTNGYWNAPEHANTDYSKSPNVSNVPTQHQDQQQQMSALGYKSELSANPHIRYELDSSPRVQEAP</sequence>
<dbReference type="OrthoDB" id="5058486at2759"/>
<gene>
    <name evidence="4" type="ORF">FALBO_12004</name>
</gene>
<feature type="region of interest" description="Disordered" evidence="1">
    <location>
        <begin position="142"/>
        <end position="173"/>
    </location>
</feature>
<evidence type="ECO:0000313" key="4">
    <source>
        <dbReference type="EMBL" id="KAF4461200.1"/>
    </source>
</evidence>
<feature type="transmembrane region" description="Helical" evidence="2">
    <location>
        <begin position="179"/>
        <end position="203"/>
    </location>
</feature>